<accession>A0ABR2WHE7</accession>
<keyword evidence="2" id="KW-1185">Reference proteome</keyword>
<organism evidence="1 2">
    <name type="scientific">Basidiobolus ranarum</name>
    <dbReference type="NCBI Taxonomy" id="34480"/>
    <lineage>
        <taxon>Eukaryota</taxon>
        <taxon>Fungi</taxon>
        <taxon>Fungi incertae sedis</taxon>
        <taxon>Zoopagomycota</taxon>
        <taxon>Entomophthoromycotina</taxon>
        <taxon>Basidiobolomycetes</taxon>
        <taxon>Basidiobolales</taxon>
        <taxon>Basidiobolaceae</taxon>
        <taxon>Basidiobolus</taxon>
    </lineage>
</organism>
<dbReference type="Gene3D" id="3.80.10.10">
    <property type="entry name" value="Ribonuclease Inhibitor"/>
    <property type="match status" value="1"/>
</dbReference>
<dbReference type="InterPro" id="IPR032675">
    <property type="entry name" value="LRR_dom_sf"/>
</dbReference>
<comment type="caution">
    <text evidence="1">The sequence shown here is derived from an EMBL/GenBank/DDBJ whole genome shotgun (WGS) entry which is preliminary data.</text>
</comment>
<sequence>MSMLLSMDCIYEILGFLCNDMHSLLCCCLVSKSWFKMSSAILYRNPCKFFKILPLGTVDQKRALQLLRVWYACIYPELQPSEELESLLNVSSLGPLTTNYLSLVNSIDLSSFNQLVQLLLSGDSVHSVGIRIHTMSELRVLWKIYQRRYASSNLRQLVWDGCFPLEGFIDNSTIYTVLEDVSLDWLNGDNTLCPEHLDGIYQVTPRLSSLHIRVRFSKGDFTQVLGRLLKGLSPNTLRSLVLEGVPVNITTLLESLLCNHRHSLKRLELNGYSFHSISLSILTKFSILRCISLAFCRGVDDSKLQQITQCSQLIDMDISKTDVTLTGLTDFIKSTGSRLRRLILNHLSMNIPNGLEVISDYCPKLTKLELRRTVYNCRLGPRLISRCPQLESLSLGDEVGNPPPFINTMVTSIIRSGNRLKFLDLGYCHLTITVLPLIMLKTGLSIVGPIRCVGVELDSFPYKEKNQTSTRMKGVTSDVYYDITKGLELPVAIFPPTFFMKPPKTQLE</sequence>
<evidence type="ECO:0000313" key="1">
    <source>
        <dbReference type="EMBL" id="KAK9760935.1"/>
    </source>
</evidence>
<dbReference type="PANTHER" id="PTHR13318">
    <property type="entry name" value="PARTNER OF PAIRED, ISOFORM B-RELATED"/>
    <property type="match status" value="1"/>
</dbReference>
<gene>
    <name evidence="1" type="primary">FBXL6</name>
    <name evidence="1" type="ORF">K7432_014551</name>
</gene>
<dbReference type="Proteomes" id="UP001479436">
    <property type="component" value="Unassembled WGS sequence"/>
</dbReference>
<dbReference type="EMBL" id="JASJQH010001686">
    <property type="protein sequence ID" value="KAK9760935.1"/>
    <property type="molecule type" value="Genomic_DNA"/>
</dbReference>
<evidence type="ECO:0000313" key="2">
    <source>
        <dbReference type="Proteomes" id="UP001479436"/>
    </source>
</evidence>
<reference evidence="1 2" key="1">
    <citation type="submission" date="2023-04" db="EMBL/GenBank/DDBJ databases">
        <title>Genome of Basidiobolus ranarum AG-B5.</title>
        <authorList>
            <person name="Stajich J.E."/>
            <person name="Carter-House D."/>
            <person name="Gryganskyi A."/>
        </authorList>
    </citation>
    <scope>NUCLEOTIDE SEQUENCE [LARGE SCALE GENOMIC DNA]</scope>
    <source>
        <strain evidence="1 2">AG-B5</strain>
    </source>
</reference>
<protein>
    <submittedName>
        <fullName evidence="1">F-box/LRR-repeat protein 6</fullName>
    </submittedName>
</protein>
<name>A0ABR2WHE7_9FUNG</name>
<dbReference type="SUPFAM" id="SSF52047">
    <property type="entry name" value="RNI-like"/>
    <property type="match status" value="1"/>
</dbReference>
<proteinExistence type="predicted"/>